<dbReference type="Gene3D" id="3.40.395.10">
    <property type="entry name" value="Adenoviral Proteinase, Chain A"/>
    <property type="match status" value="1"/>
</dbReference>
<evidence type="ECO:0000313" key="8">
    <source>
        <dbReference type="Proteomes" id="UP000078284"/>
    </source>
</evidence>
<feature type="compositionally biased region" description="Polar residues" evidence="4">
    <location>
        <begin position="542"/>
        <end position="554"/>
    </location>
</feature>
<evidence type="ECO:0000256" key="4">
    <source>
        <dbReference type="SAM" id="MobiDB-lite"/>
    </source>
</evidence>
<keyword evidence="3" id="KW-0378">Hydrolase</keyword>
<dbReference type="Pfam" id="PF02902">
    <property type="entry name" value="Peptidase_C48"/>
    <property type="match status" value="1"/>
</dbReference>
<organism evidence="7 8">
    <name type="scientific">Arabidopsis thaliana</name>
    <name type="common">Mouse-ear cress</name>
    <dbReference type="NCBI Taxonomy" id="3702"/>
    <lineage>
        <taxon>Eukaryota</taxon>
        <taxon>Viridiplantae</taxon>
        <taxon>Streptophyta</taxon>
        <taxon>Embryophyta</taxon>
        <taxon>Tracheophyta</taxon>
        <taxon>Spermatophyta</taxon>
        <taxon>Magnoliopsida</taxon>
        <taxon>eudicotyledons</taxon>
        <taxon>Gunneridae</taxon>
        <taxon>Pentapetalae</taxon>
        <taxon>rosids</taxon>
        <taxon>malvids</taxon>
        <taxon>Brassicales</taxon>
        <taxon>Brassicaceae</taxon>
        <taxon>Camelineae</taxon>
        <taxon>Arabidopsis</taxon>
    </lineage>
</organism>
<feature type="region of interest" description="Disordered" evidence="4">
    <location>
        <begin position="542"/>
        <end position="561"/>
    </location>
</feature>
<dbReference type="PANTHER" id="PTHR48449:SF2">
    <property type="entry name" value="UBIQUITIN-LIKE PROTEASE FAMILY PROFILE DOMAIN-CONTAINING PROTEIN"/>
    <property type="match status" value="1"/>
</dbReference>
<dbReference type="InterPro" id="IPR038765">
    <property type="entry name" value="Papain-like_cys_pep_sf"/>
</dbReference>
<dbReference type="InterPro" id="IPR015410">
    <property type="entry name" value="DUF1985"/>
</dbReference>
<evidence type="ECO:0000259" key="6">
    <source>
        <dbReference type="Pfam" id="PF09331"/>
    </source>
</evidence>
<dbReference type="GO" id="GO:0008234">
    <property type="term" value="F:cysteine-type peptidase activity"/>
    <property type="evidence" value="ECO:0007669"/>
    <property type="project" value="InterPro"/>
</dbReference>
<dbReference type="AlphaFoldDB" id="A0A178WAD6"/>
<comment type="similarity">
    <text evidence="1">Belongs to the peptidase C48 family.</text>
</comment>
<comment type="caution">
    <text evidence="7">The sequence shown here is derived from an EMBL/GenBank/DDBJ whole genome shotgun (WGS) entry which is preliminary data.</text>
</comment>
<dbReference type="SUPFAM" id="SSF54001">
    <property type="entry name" value="Cysteine proteinases"/>
    <property type="match status" value="1"/>
</dbReference>
<evidence type="ECO:0000256" key="3">
    <source>
        <dbReference type="ARBA" id="ARBA00022801"/>
    </source>
</evidence>
<feature type="region of interest" description="Disordered" evidence="4">
    <location>
        <begin position="568"/>
        <end position="614"/>
    </location>
</feature>
<feature type="compositionally biased region" description="Basic residues" evidence="4">
    <location>
        <begin position="271"/>
        <end position="284"/>
    </location>
</feature>
<evidence type="ECO:0000313" key="7">
    <source>
        <dbReference type="EMBL" id="OAP14343.1"/>
    </source>
</evidence>
<dbReference type="ExpressionAtlas" id="A0A178WAD6">
    <property type="expression patterns" value="baseline and differential"/>
</dbReference>
<feature type="region of interest" description="Disordered" evidence="4">
    <location>
        <begin position="465"/>
        <end position="496"/>
    </location>
</feature>
<feature type="domain" description="Ubiquitin-like protease family profile" evidence="5">
    <location>
        <begin position="652"/>
        <end position="771"/>
    </location>
</feature>
<dbReference type="EMBL" id="LUHQ01000001">
    <property type="protein sequence ID" value="OAP14343.1"/>
    <property type="molecule type" value="Genomic_DNA"/>
</dbReference>
<name>A0A178WAD6_ARATH</name>
<dbReference type="Proteomes" id="UP000078284">
    <property type="component" value="Chromosome 1"/>
</dbReference>
<evidence type="ECO:0008006" key="9">
    <source>
        <dbReference type="Google" id="ProtNLM"/>
    </source>
</evidence>
<sequence>MDDVELPNRLVAFGEEPLGKRFFGGLLDFPNKPAFSASFGLFLLSRQLEVANPHEIWVVFASTPVQFSLREFKIVTGLPCGKYPKVQKKKKRRTGGKQMPYYSTLFGLEEDVTVERVITMLMKRVVTDRDIRLREVEQLATTCVAVQGLLYALQLVVLEAVPAIQEGPQIDEVVGSDLEEEAAAGVGSRQGVALKLGNAKDVDAKCEAHLDPIIFPDSWMNPAEDLTWSNDKDDVRVENIVKMAEEGKPFSNEMFGGGCIPTEVVVASKKQKRGGKTKVVRGRKAPTNARSATGLRRKNRSPIEEEGEGSGGVDLAALSCMIDDKLKAQGEKIIKGVIHWFTENLSVDAGNRKGSISGEHGTQAEQTAADADGNTNDLSSPDPPKKNAEADVNPIPLPYDVVSFYNSVDVPVRHSCGGTNFNEENKIQGDVVMGDDPTTGEDEQILCRYWGDAVMGVDHTTVLNDQDLNRSPASGEEGQGISGPLSSPPPKSEITEMDPIPNVSPAVPPVGPPIPTAAAEDFPVYSSQPKTIVREEIVITRTVNSNTPPSQSIPSKVADDASGRATLLPTTQDFSTPPPASGGKLTAGKDVSGIDVDVNQGRKSKRPRTLSSKLDGRFHFDKKTKLLVGHPSPLLSAGEVVSDPEERYHRSLSKLNGKSPPEDFIFPAALVDLLMGVGESDRVRLFAEDDCMYMPFNFDKKHWVALCVDLKTHKITIIDSNIQLRRASALYAELHPLAAMLPYLFKQANSSGGPILLQPFRLDRPHDIPQVLPCLIPMCFQFI</sequence>
<protein>
    <recommendedName>
        <fullName evidence="9">Ubiquitin-like protease family profile domain-containing protein</fullName>
    </recommendedName>
</protein>
<dbReference type="Pfam" id="PF09331">
    <property type="entry name" value="DUF1985"/>
    <property type="match status" value="1"/>
</dbReference>
<evidence type="ECO:0000256" key="1">
    <source>
        <dbReference type="ARBA" id="ARBA00005234"/>
    </source>
</evidence>
<dbReference type="InterPro" id="IPR003653">
    <property type="entry name" value="Peptidase_C48_C"/>
</dbReference>
<proteinExistence type="inferred from homology"/>
<feature type="domain" description="DUF1985" evidence="6">
    <location>
        <begin position="44"/>
        <end position="134"/>
    </location>
</feature>
<evidence type="ECO:0000256" key="2">
    <source>
        <dbReference type="ARBA" id="ARBA00022670"/>
    </source>
</evidence>
<dbReference type="GO" id="GO:0006508">
    <property type="term" value="P:proteolysis"/>
    <property type="evidence" value="ECO:0007669"/>
    <property type="project" value="UniProtKB-KW"/>
</dbReference>
<feature type="region of interest" description="Disordered" evidence="4">
    <location>
        <begin position="271"/>
        <end position="311"/>
    </location>
</feature>
<keyword evidence="2" id="KW-0645">Protease</keyword>
<evidence type="ECO:0000259" key="5">
    <source>
        <dbReference type="Pfam" id="PF02902"/>
    </source>
</evidence>
<accession>A0A178WAD6</accession>
<dbReference type="PANTHER" id="PTHR48449">
    <property type="entry name" value="DUF1985 DOMAIN-CONTAINING PROTEIN"/>
    <property type="match status" value="1"/>
</dbReference>
<feature type="region of interest" description="Disordered" evidence="4">
    <location>
        <begin position="352"/>
        <end position="390"/>
    </location>
</feature>
<reference evidence="8" key="1">
    <citation type="journal article" date="2016" name="Proc. Natl. Acad. Sci. U.S.A.">
        <title>Chromosome-level assembly of Arabidopsis thaliana Ler reveals the extent of translocation and inversion polymorphisms.</title>
        <authorList>
            <person name="Zapata L."/>
            <person name="Ding J."/>
            <person name="Willing E.M."/>
            <person name="Hartwig B."/>
            <person name="Bezdan D."/>
            <person name="Jiao W.B."/>
            <person name="Patel V."/>
            <person name="Velikkakam James G."/>
            <person name="Koornneef M."/>
            <person name="Ossowski S."/>
            <person name="Schneeberger K."/>
        </authorList>
    </citation>
    <scope>NUCLEOTIDE SEQUENCE [LARGE SCALE GENOMIC DNA]</scope>
    <source>
        <strain evidence="8">cv. Landsberg erecta</strain>
    </source>
</reference>
<gene>
    <name evidence="7" type="ordered locus">AXX17_At1g38720</name>
</gene>